<proteinExistence type="predicted"/>
<evidence type="ECO:0000313" key="2">
    <source>
        <dbReference type="EMBL" id="OAI12534.1"/>
    </source>
</evidence>
<dbReference type="RefSeq" id="WP_064031431.1">
    <property type="nucleotide sequence ID" value="NZ_LUUK01000220.1"/>
</dbReference>
<dbReference type="InterPro" id="IPR010982">
    <property type="entry name" value="Lambda_DNA-bd_dom_sf"/>
</dbReference>
<dbReference type="InterPro" id="IPR001387">
    <property type="entry name" value="Cro/C1-type_HTH"/>
</dbReference>
<dbReference type="STRING" id="702114.A1355_14385"/>
<reference evidence="3" key="1">
    <citation type="submission" date="2016-03" db="EMBL/GenBank/DDBJ databases">
        <authorList>
            <person name="Heylen K."/>
            <person name="De Vos P."/>
            <person name="Vekeman B."/>
        </authorList>
    </citation>
    <scope>NUCLEOTIDE SEQUENCE [LARGE SCALE GENOMIC DNA]</scope>
    <source>
        <strain evidence="3">R-45383</strain>
    </source>
</reference>
<gene>
    <name evidence="2" type="ORF">A1355_14385</name>
</gene>
<name>A0A177N4J5_9GAMM</name>
<dbReference type="Pfam" id="PF13560">
    <property type="entry name" value="HTH_31"/>
    <property type="match status" value="1"/>
</dbReference>
<evidence type="ECO:0000313" key="3">
    <source>
        <dbReference type="Proteomes" id="UP000077628"/>
    </source>
</evidence>
<dbReference type="SUPFAM" id="SSF47413">
    <property type="entry name" value="lambda repressor-like DNA-binding domains"/>
    <property type="match status" value="1"/>
</dbReference>
<dbReference type="GO" id="GO:0003677">
    <property type="term" value="F:DNA binding"/>
    <property type="evidence" value="ECO:0007669"/>
    <property type="project" value="InterPro"/>
</dbReference>
<organism evidence="2 3">
    <name type="scientific">Methylomonas koyamae</name>
    <dbReference type="NCBI Taxonomy" id="702114"/>
    <lineage>
        <taxon>Bacteria</taxon>
        <taxon>Pseudomonadati</taxon>
        <taxon>Pseudomonadota</taxon>
        <taxon>Gammaproteobacteria</taxon>
        <taxon>Methylococcales</taxon>
        <taxon>Methylococcaceae</taxon>
        <taxon>Methylomonas</taxon>
    </lineage>
</organism>
<protein>
    <recommendedName>
        <fullName evidence="1">HTH cro/C1-type domain-containing protein</fullName>
    </recommendedName>
</protein>
<dbReference type="EMBL" id="LUUK01000220">
    <property type="protein sequence ID" value="OAI12534.1"/>
    <property type="molecule type" value="Genomic_DNA"/>
</dbReference>
<sequence>MSPFSHLLQAIRASRGICQSELSDLIGYEQTYISSLETGRKGPPPQAFIDRLAKVLNLSADEHGQLVEAADASNRKFIIEKEVPLDVYWLFSDLRKHQLDLSPFQVRMIREFILLKETLAAQPEYPVQKIRRRKNREVHM</sequence>
<evidence type="ECO:0000259" key="1">
    <source>
        <dbReference type="PROSITE" id="PS50943"/>
    </source>
</evidence>
<feature type="domain" description="HTH cro/C1-type" evidence="1">
    <location>
        <begin position="8"/>
        <end position="63"/>
    </location>
</feature>
<dbReference type="PROSITE" id="PS50943">
    <property type="entry name" value="HTH_CROC1"/>
    <property type="match status" value="1"/>
</dbReference>
<dbReference type="AlphaFoldDB" id="A0A177N4J5"/>
<accession>A0A177N4J5</accession>
<dbReference type="Gene3D" id="1.10.260.40">
    <property type="entry name" value="lambda repressor-like DNA-binding domains"/>
    <property type="match status" value="1"/>
</dbReference>
<keyword evidence="3" id="KW-1185">Reference proteome</keyword>
<dbReference type="CDD" id="cd00093">
    <property type="entry name" value="HTH_XRE"/>
    <property type="match status" value="1"/>
</dbReference>
<dbReference type="Proteomes" id="UP000077628">
    <property type="component" value="Unassembled WGS sequence"/>
</dbReference>
<comment type="caution">
    <text evidence="2">The sequence shown here is derived from an EMBL/GenBank/DDBJ whole genome shotgun (WGS) entry which is preliminary data.</text>
</comment>
<dbReference type="SMART" id="SM00530">
    <property type="entry name" value="HTH_XRE"/>
    <property type="match status" value="1"/>
</dbReference>